<dbReference type="PANTHER" id="PTHR45523">
    <property type="entry name" value="TETRATRICOPEPTIDE REPEAT (TPR)-CONTAINING PROTEIN-RELATED"/>
    <property type="match status" value="1"/>
</dbReference>
<reference evidence="4 5" key="1">
    <citation type="journal article" date="2017" name="Genome Biol.">
        <title>New reference genome sequences of hot pepper reveal the massive evolution of plant disease-resistance genes by retroduplication.</title>
        <authorList>
            <person name="Kim S."/>
            <person name="Park J."/>
            <person name="Yeom S.I."/>
            <person name="Kim Y.M."/>
            <person name="Seo E."/>
            <person name="Kim K.T."/>
            <person name="Kim M.S."/>
            <person name="Lee J.M."/>
            <person name="Cheong K."/>
            <person name="Shin H.S."/>
            <person name="Kim S.B."/>
            <person name="Han K."/>
            <person name="Lee J."/>
            <person name="Park M."/>
            <person name="Lee H.A."/>
            <person name="Lee H.Y."/>
            <person name="Lee Y."/>
            <person name="Oh S."/>
            <person name="Lee J.H."/>
            <person name="Choi E."/>
            <person name="Choi E."/>
            <person name="Lee S.E."/>
            <person name="Jeon J."/>
            <person name="Kim H."/>
            <person name="Choi G."/>
            <person name="Song H."/>
            <person name="Lee J."/>
            <person name="Lee S.C."/>
            <person name="Kwon J.K."/>
            <person name="Lee H.Y."/>
            <person name="Koo N."/>
            <person name="Hong Y."/>
            <person name="Kim R.W."/>
            <person name="Kang W.H."/>
            <person name="Huh J.H."/>
            <person name="Kang B.C."/>
            <person name="Yang T.J."/>
            <person name="Lee Y.H."/>
            <person name="Bennetzen J.L."/>
            <person name="Choi D."/>
        </authorList>
    </citation>
    <scope>NUCLEOTIDE SEQUENCE [LARGE SCALE GENOMIC DNA]</scope>
    <source>
        <strain evidence="5">cv. PBC81</strain>
    </source>
</reference>
<gene>
    <name evidence="4" type="ORF">CQW23_21049</name>
</gene>
<dbReference type="STRING" id="33114.A0A2G2VWW2"/>
<dbReference type="PANTHER" id="PTHR45523:SF2">
    <property type="entry name" value="OS02G0470600 PROTEIN"/>
    <property type="match status" value="1"/>
</dbReference>
<dbReference type="EMBL" id="MLFT02000009">
    <property type="protein sequence ID" value="PHT37476.1"/>
    <property type="molecule type" value="Genomic_DNA"/>
</dbReference>
<evidence type="ECO:0000313" key="5">
    <source>
        <dbReference type="Proteomes" id="UP000224567"/>
    </source>
</evidence>
<feature type="domain" description="Chorein N-terminal" evidence="3">
    <location>
        <begin position="146"/>
        <end position="828"/>
    </location>
</feature>
<evidence type="ECO:0000256" key="1">
    <source>
        <dbReference type="ARBA" id="ARBA00022448"/>
    </source>
</evidence>
<feature type="compositionally biased region" description="Basic and acidic residues" evidence="2">
    <location>
        <begin position="1201"/>
        <end position="1215"/>
    </location>
</feature>
<dbReference type="Pfam" id="PF12624">
    <property type="entry name" value="VPS13_N"/>
    <property type="match status" value="1"/>
</dbReference>
<evidence type="ECO:0000256" key="2">
    <source>
        <dbReference type="SAM" id="MobiDB-lite"/>
    </source>
</evidence>
<comment type="caution">
    <text evidence="4">The sequence shown here is derived from an EMBL/GenBank/DDBJ whole genome shotgun (WGS) entry which is preliminary data.</text>
</comment>
<feature type="region of interest" description="Disordered" evidence="2">
    <location>
        <begin position="1197"/>
        <end position="1216"/>
    </location>
</feature>
<evidence type="ECO:0000259" key="3">
    <source>
        <dbReference type="Pfam" id="PF12624"/>
    </source>
</evidence>
<sequence length="2172" mass="244921">MVVRLDSQNMCKRDSFKYIGSMIQGDGEIDEDVSNRIGAVRPVMLYGAESWSVKHVHIQKLKVAEMRMLRWMCGLTKRDRVRNEIIRNKVGVALVEDKMWEGRLRWFGHVMRRGVDAPVRRCERLALDGFRRKRGRPKKYWREVLHLLRRYLGEYVHGLSAEALRISVWNGDVVLKDLKLKAEALNSLKLPVTVTAGFVGTITLQVPWKSLGKEPVIVLIDRVFILAHPVVDGRSLKEEDRQKLFEAKLQQIEEAESATLEALSRSKLGSPPAGNSWLGSLIGTIIGNLKISITNVHVRYEDSVSNPGHPFSCGVTLAKLAAVTMDEQGNETFDTSGALDKLRKLVQLERLAMYHDSNSKPWKLDKKWEDLTPKEWIEIFEDGINEPSDNSRNLSEWAEDRNYLVSPINGVLKYHRLGNQERNDPNVPFEMVSLIVSDVSLTVNEVQYHDWIRLVEVITRYKTYIEVSHLRPMVPVSEDVSAWWRYAARAGLQQRKMCYRFSWDQIQALCHLRRRYVQLYSDSVQQLPNVDSSEIRNIEKDLDPKVILLWRFLAHAKVESLKSKEAAEQRMLRKRSWFSFGWSTDTADVSAGDTSEEAKTLEDQLTREEWQAINKLLSYQPDEELALQHGKENMIQYLINVSISRAAARIIDIGEIEIVGGRFENLCVSTKIKHRNSHCDLTLKFYGLYAPEGSLAQSVVSEQKVNALEASFIQSPSGENVDWRLSARISSCDVTVFRETYDRFLEFMKRSNAVSPTIALETATVLQKNIEKMTRRAQEQFQMVLKKQSRFALDIDLDAPKVRVPIRPRGSFQCDSHLLLDLGHFTLNTKGDDLLGDQNQSLYSRFYISGRDIAASFTDCGSDNWECSLSCQPSACHNQEPAKNLCSLVDRCGMAVIVDQIKVPHPGLPSMRVSVQVPNFGVQFSPARYRRLMELLDILYRTMPETEQPAIENLPPEYAPWYPPDLATEARILVWKGIGYSVASWQPCYLVLSGLYLYALDSELSHSYLKCSSMAGKQVHEIPPANIGGTFSCISIGARGMDLQKVLESSNTMIIEFRDEETKATWLRELTKATYRASAPPPMDILGEPGDDAMEIAESRAVNARTADLVVNGTLIEMKLSIYVKAVDDLAERFDETLLLDVLAGGGKVRVLHSEGDLSVKMKLHSLKIKDELQGSLCPGPQYLACSVLMDHGAASCPDPLEPHGKEPPEPHGKEPPLTVIEEDDMFKDALPEFLSLTDSTEATTPEKELSRGRILASDIFYEALGSDDSDFVSLTFTTRHPDSPDYDGIDTQMSISMSKLEFFCNRPTLVAIIDFGFDLSSVNDMVTSKDLPKDPNESSMIKEKTEELGHTHVKGLLGHGKNRVVFLLNMNVDSVTVFLNKEDGSQLAMFVQECFLLDIKVHPSSTSIEGTLGNFRLCDLTLGADQRWGWLCDIRNQGAESLIQFVFKSHSIEDDDYEGYDYSLRGRLSAVRIVFLYRFVQEITAYFMELATPHTEEAIKLVDKVGGIEWLIQKYEIDGSSAIKLDLSLDTPLIIVPRNSRSEDFMQLDLCQLRVQNECCWFGFPEKDPSAVHLDILDAEILGINMAVGINGCIGKPMIREAKDIHVYVRRSLRDVFRKVPTFVLEVKVGLLHGMMSDKEYNVILDCFYMNFSENPTLPPSFRNSTSASKDTIKMLADKVNVNSQMLLSRTVTIMAVEVGYALLELWNDAHEGSCLAHVALEDLWVSYRMTSLSEADLYITIPKFTILDIRPDTKPEMMLMLGSCIDVHRQNSPEPDVDFPTSTMVVMDCRWRLTSQSFVLRIQQPRILVVPDFLLSVCEFFVPSLGAMTGREEIMDPKNDPISKNNSIILSAPLYEQKEDLVLLSSNRQLVADAVGIDEYTYDGCGKTIRLTDKVEVKGLHSSGIPHIIIIGRGKSLRFVNVKIENGLLLRRCTYLSNDSSYSVFQEDGVDVMISDNNSDNDESMKSMEELLYNSDASDFDSNGSSKIQSYSFEAQVVSPEFTFYDSSKSSLDDFTHGEKLLRAKMDLNFMYAAKENDTWIRGLVKDLSVEAGSGLIVLDPVDISGGYTSVKDKTNISLLSTDICAHLSLGVVSLLLNLQSQATAALHFGSADPLMPCTQFDRIWNMGVSTTSHSGGPEHRRTMLFWEIVSHQGWKIHKICNCSDLSTDF</sequence>
<evidence type="ECO:0000313" key="4">
    <source>
        <dbReference type="EMBL" id="PHT37476.1"/>
    </source>
</evidence>
<dbReference type="Proteomes" id="UP000224567">
    <property type="component" value="Unassembled WGS sequence"/>
</dbReference>
<keyword evidence="1" id="KW-0813">Transport</keyword>
<proteinExistence type="predicted"/>
<dbReference type="OrthoDB" id="428159at2759"/>
<protein>
    <recommendedName>
        <fullName evidence="3">Chorein N-terminal domain-containing protein</fullName>
    </recommendedName>
</protein>
<keyword evidence="5" id="KW-1185">Reference proteome</keyword>
<accession>A0A2G2VWW2</accession>
<organism evidence="4 5">
    <name type="scientific">Capsicum baccatum</name>
    <name type="common">Peruvian pepper</name>
    <dbReference type="NCBI Taxonomy" id="33114"/>
    <lineage>
        <taxon>Eukaryota</taxon>
        <taxon>Viridiplantae</taxon>
        <taxon>Streptophyta</taxon>
        <taxon>Embryophyta</taxon>
        <taxon>Tracheophyta</taxon>
        <taxon>Spermatophyta</taxon>
        <taxon>Magnoliopsida</taxon>
        <taxon>eudicotyledons</taxon>
        <taxon>Gunneridae</taxon>
        <taxon>Pentapetalae</taxon>
        <taxon>asterids</taxon>
        <taxon>lamiids</taxon>
        <taxon>Solanales</taxon>
        <taxon>Solanaceae</taxon>
        <taxon>Solanoideae</taxon>
        <taxon>Capsiceae</taxon>
        <taxon>Capsicum</taxon>
    </lineage>
</organism>
<reference evidence="5" key="2">
    <citation type="journal article" date="2017" name="J. Anim. Genet.">
        <title>Multiple reference genome sequences of hot pepper reveal the massive evolution of plant disease resistance genes by retroduplication.</title>
        <authorList>
            <person name="Kim S."/>
            <person name="Park J."/>
            <person name="Yeom S.-I."/>
            <person name="Kim Y.-M."/>
            <person name="Seo E."/>
            <person name="Kim K.-T."/>
            <person name="Kim M.-S."/>
            <person name="Lee J.M."/>
            <person name="Cheong K."/>
            <person name="Shin H.-S."/>
            <person name="Kim S.-B."/>
            <person name="Han K."/>
            <person name="Lee J."/>
            <person name="Park M."/>
            <person name="Lee H.-A."/>
            <person name="Lee H.-Y."/>
            <person name="Lee Y."/>
            <person name="Oh S."/>
            <person name="Lee J.H."/>
            <person name="Choi E."/>
            <person name="Choi E."/>
            <person name="Lee S.E."/>
            <person name="Jeon J."/>
            <person name="Kim H."/>
            <person name="Choi G."/>
            <person name="Song H."/>
            <person name="Lee J."/>
            <person name="Lee S.-C."/>
            <person name="Kwon J.-K."/>
            <person name="Lee H.-Y."/>
            <person name="Koo N."/>
            <person name="Hong Y."/>
            <person name="Kim R.W."/>
            <person name="Kang W.-H."/>
            <person name="Huh J.H."/>
            <person name="Kang B.-C."/>
            <person name="Yang T.-J."/>
            <person name="Lee Y.-H."/>
            <person name="Bennetzen J.L."/>
            <person name="Choi D."/>
        </authorList>
    </citation>
    <scope>NUCLEOTIDE SEQUENCE [LARGE SCALE GENOMIC DNA]</scope>
    <source>
        <strain evidence="5">cv. PBC81</strain>
    </source>
</reference>
<dbReference type="InterPro" id="IPR026854">
    <property type="entry name" value="VPS13_N"/>
</dbReference>
<name>A0A2G2VWW2_CAPBA</name>